<dbReference type="Proteomes" id="UP000029453">
    <property type="component" value="Unassembled WGS sequence"/>
</dbReference>
<organism evidence="1 2">
    <name type="scientific">Paenibacillus popilliae ATCC 14706</name>
    <dbReference type="NCBI Taxonomy" id="1212764"/>
    <lineage>
        <taxon>Bacteria</taxon>
        <taxon>Bacillati</taxon>
        <taxon>Bacillota</taxon>
        <taxon>Bacilli</taxon>
        <taxon>Bacillales</taxon>
        <taxon>Paenibacillaceae</taxon>
        <taxon>Paenibacillus</taxon>
    </lineage>
</organism>
<evidence type="ECO:0000313" key="2">
    <source>
        <dbReference type="Proteomes" id="UP000029453"/>
    </source>
</evidence>
<comment type="caution">
    <text evidence="1">The sequence shown here is derived from an EMBL/GenBank/DDBJ whole genome shotgun (WGS) entry which is preliminary data.</text>
</comment>
<gene>
    <name evidence="1" type="ORF">PPOP_0163</name>
</gene>
<keyword evidence="2" id="KW-1185">Reference proteome</keyword>
<dbReference type="AlphaFoldDB" id="M9LF44"/>
<feature type="non-terminal residue" evidence="1">
    <location>
        <position position="1"/>
    </location>
</feature>
<proteinExistence type="predicted"/>
<protein>
    <submittedName>
        <fullName evidence="1">Uncharacterized protein</fullName>
    </submittedName>
</protein>
<evidence type="ECO:0000313" key="1">
    <source>
        <dbReference type="EMBL" id="GAC40835.1"/>
    </source>
</evidence>
<reference evidence="1 2" key="1">
    <citation type="submission" date="2012-10" db="EMBL/GenBank/DDBJ databases">
        <title>Draft Genome Sequence of Paenibacillus popilliae ATCC 14706T.</title>
        <authorList>
            <person name="Iiyama K."/>
            <person name="Mori K."/>
            <person name="Mon H."/>
            <person name="Chieda Y."/>
            <person name="Lee J.M."/>
            <person name="Kusakabe T."/>
            <person name="Tashiro K."/>
            <person name="Asano S."/>
            <person name="Yasunaga-Aoki C."/>
            <person name="Shimizu S."/>
        </authorList>
    </citation>
    <scope>NUCLEOTIDE SEQUENCE [LARGE SCALE GENOMIC DNA]</scope>
    <source>
        <strain evidence="1 2">ATCC 14706</strain>
    </source>
</reference>
<accession>M9LF44</accession>
<sequence length="86" mass="9949">PDQSTTTKMFGLEVRSRILCRGTVALGLTIRLALRLKHDVTTCVYFTDLKLVLWLDRLRATLYLCDKEQEGLIRTICMTEGLYLRK</sequence>
<dbReference type="EMBL" id="BALG01000009">
    <property type="protein sequence ID" value="GAC40835.1"/>
    <property type="molecule type" value="Genomic_DNA"/>
</dbReference>
<name>M9LF44_PAEPP</name>